<proteinExistence type="predicted"/>
<feature type="compositionally biased region" description="Polar residues" evidence="5">
    <location>
        <begin position="1015"/>
        <end position="1025"/>
    </location>
</feature>
<feature type="region of interest" description="Disordered" evidence="5">
    <location>
        <begin position="1198"/>
        <end position="1232"/>
    </location>
</feature>
<dbReference type="Pfam" id="PF01412">
    <property type="entry name" value="ArfGap"/>
    <property type="match status" value="1"/>
</dbReference>
<feature type="compositionally biased region" description="Polar residues" evidence="5">
    <location>
        <begin position="813"/>
        <end position="830"/>
    </location>
</feature>
<accession>A0A9P5SJ58</accession>
<dbReference type="FunFam" id="2.30.29.30:FF:000252">
    <property type="entry name" value="ARF GTPase activator (Csx2)"/>
    <property type="match status" value="1"/>
</dbReference>
<feature type="compositionally biased region" description="Polar residues" evidence="5">
    <location>
        <begin position="1090"/>
        <end position="1105"/>
    </location>
</feature>
<dbReference type="Proteomes" id="UP000696485">
    <property type="component" value="Unassembled WGS sequence"/>
</dbReference>
<dbReference type="GO" id="GO:0005737">
    <property type="term" value="C:cytoplasm"/>
    <property type="evidence" value="ECO:0007669"/>
    <property type="project" value="InterPro"/>
</dbReference>
<dbReference type="EMBL" id="JAAAUY010000521">
    <property type="protein sequence ID" value="KAF9328914.1"/>
    <property type="molecule type" value="Genomic_DNA"/>
</dbReference>
<protein>
    <recommendedName>
        <fullName evidence="10">ARF GTPase activator</fullName>
    </recommendedName>
</protein>
<evidence type="ECO:0000259" key="6">
    <source>
        <dbReference type="PROSITE" id="PS50003"/>
    </source>
</evidence>
<dbReference type="Pfam" id="PF00169">
    <property type="entry name" value="PH"/>
    <property type="match status" value="1"/>
</dbReference>
<keyword evidence="9" id="KW-1185">Reference proteome</keyword>
<name>A0A9P5SJ58_9FUNG</name>
<dbReference type="InterPro" id="IPR004148">
    <property type="entry name" value="BAR_dom"/>
</dbReference>
<dbReference type="GO" id="GO:0008270">
    <property type="term" value="F:zinc ion binding"/>
    <property type="evidence" value="ECO:0007669"/>
    <property type="project" value="UniProtKB-KW"/>
</dbReference>
<dbReference type="SUPFAM" id="SSF103657">
    <property type="entry name" value="BAR/IMD domain-like"/>
    <property type="match status" value="1"/>
</dbReference>
<dbReference type="SMART" id="SM00233">
    <property type="entry name" value="PH"/>
    <property type="match status" value="1"/>
</dbReference>
<feature type="compositionally biased region" description="Low complexity" evidence="5">
    <location>
        <begin position="1030"/>
        <end position="1052"/>
    </location>
</feature>
<organism evidence="8 9">
    <name type="scientific">Podila minutissima</name>
    <dbReference type="NCBI Taxonomy" id="64525"/>
    <lineage>
        <taxon>Eukaryota</taxon>
        <taxon>Fungi</taxon>
        <taxon>Fungi incertae sedis</taxon>
        <taxon>Mucoromycota</taxon>
        <taxon>Mortierellomycotina</taxon>
        <taxon>Mortierellomycetes</taxon>
        <taxon>Mortierellales</taxon>
        <taxon>Mortierellaceae</taxon>
        <taxon>Podila</taxon>
    </lineage>
</organism>
<dbReference type="AlphaFoldDB" id="A0A9P5SJ58"/>
<feature type="compositionally biased region" description="Polar residues" evidence="5">
    <location>
        <begin position="1053"/>
        <end position="1067"/>
    </location>
</feature>
<dbReference type="GO" id="GO:0005096">
    <property type="term" value="F:GTPase activator activity"/>
    <property type="evidence" value="ECO:0007669"/>
    <property type="project" value="InterPro"/>
</dbReference>
<dbReference type="SMART" id="SM00105">
    <property type="entry name" value="ArfGap"/>
    <property type="match status" value="1"/>
</dbReference>
<feature type="compositionally biased region" description="Low complexity" evidence="5">
    <location>
        <begin position="998"/>
        <end position="1014"/>
    </location>
</feature>
<feature type="compositionally biased region" description="Polar residues" evidence="5">
    <location>
        <begin position="280"/>
        <end position="306"/>
    </location>
</feature>
<keyword evidence="2 4" id="KW-0863">Zinc-finger</keyword>
<evidence type="ECO:0000256" key="4">
    <source>
        <dbReference type="PROSITE-ProRule" id="PRU00288"/>
    </source>
</evidence>
<feature type="compositionally biased region" description="Low complexity" evidence="5">
    <location>
        <begin position="1201"/>
        <end position="1227"/>
    </location>
</feature>
<feature type="compositionally biased region" description="Low complexity" evidence="5">
    <location>
        <begin position="1"/>
        <end position="16"/>
    </location>
</feature>
<feature type="domain" description="PH" evidence="6">
    <location>
        <begin position="371"/>
        <end position="480"/>
    </location>
</feature>
<keyword evidence="1" id="KW-0479">Metal-binding</keyword>
<feature type="compositionally biased region" description="Polar residues" evidence="5">
    <location>
        <begin position="313"/>
        <end position="328"/>
    </location>
</feature>
<dbReference type="SUPFAM" id="SSF50729">
    <property type="entry name" value="PH domain-like"/>
    <property type="match status" value="1"/>
</dbReference>
<dbReference type="InterPro" id="IPR038508">
    <property type="entry name" value="ArfGAP_dom_sf"/>
</dbReference>
<dbReference type="PANTHER" id="PTHR23180:SF160">
    <property type="entry name" value="ADP-RIBOSYLATION FACTOR GTPASE-ACTIVATING PROTEIN EFFECTOR PROTEIN 1"/>
    <property type="match status" value="1"/>
</dbReference>
<dbReference type="InterPro" id="IPR045258">
    <property type="entry name" value="ACAP1/2/3-like"/>
</dbReference>
<feature type="compositionally biased region" description="Low complexity" evidence="5">
    <location>
        <begin position="1106"/>
        <end position="1123"/>
    </location>
</feature>
<evidence type="ECO:0000259" key="7">
    <source>
        <dbReference type="PROSITE" id="PS50115"/>
    </source>
</evidence>
<evidence type="ECO:0000256" key="5">
    <source>
        <dbReference type="SAM" id="MobiDB-lite"/>
    </source>
</evidence>
<feature type="region of interest" description="Disordered" evidence="5">
    <location>
        <begin position="896"/>
        <end position="958"/>
    </location>
</feature>
<dbReference type="InterPro" id="IPR037278">
    <property type="entry name" value="ARFGAP/RecO"/>
</dbReference>
<dbReference type="PRINTS" id="PR00405">
    <property type="entry name" value="REVINTRACTNG"/>
</dbReference>
<dbReference type="Pfam" id="PF16746">
    <property type="entry name" value="BAR_3"/>
    <property type="match status" value="1"/>
</dbReference>
<dbReference type="PANTHER" id="PTHR23180">
    <property type="entry name" value="CENTAURIN/ARF"/>
    <property type="match status" value="1"/>
</dbReference>
<feature type="compositionally biased region" description="Low complexity" evidence="5">
    <location>
        <begin position="329"/>
        <end position="343"/>
    </location>
</feature>
<feature type="domain" description="Arf-GAP" evidence="7">
    <location>
        <begin position="555"/>
        <end position="697"/>
    </location>
</feature>
<comment type="caution">
    <text evidence="8">The sequence shown here is derived from an EMBL/GenBank/DDBJ whole genome shotgun (WGS) entry which is preliminary data.</text>
</comment>
<gene>
    <name evidence="8" type="ORF">BG006_007980</name>
</gene>
<evidence type="ECO:0008006" key="10">
    <source>
        <dbReference type="Google" id="ProtNLM"/>
    </source>
</evidence>
<evidence type="ECO:0000313" key="8">
    <source>
        <dbReference type="EMBL" id="KAF9328914.1"/>
    </source>
</evidence>
<feature type="region of interest" description="Disordered" evidence="5">
    <location>
        <begin position="973"/>
        <end position="1147"/>
    </location>
</feature>
<keyword evidence="3" id="KW-0862">Zinc</keyword>
<reference evidence="8" key="1">
    <citation type="journal article" date="2020" name="Fungal Divers.">
        <title>Resolving the Mortierellaceae phylogeny through synthesis of multi-gene phylogenetics and phylogenomics.</title>
        <authorList>
            <person name="Vandepol N."/>
            <person name="Liber J."/>
            <person name="Desiro A."/>
            <person name="Na H."/>
            <person name="Kennedy M."/>
            <person name="Barry K."/>
            <person name="Grigoriev I.V."/>
            <person name="Miller A.N."/>
            <person name="O'Donnell K."/>
            <person name="Stajich J.E."/>
            <person name="Bonito G."/>
        </authorList>
    </citation>
    <scope>NUCLEOTIDE SEQUENCE</scope>
    <source>
        <strain evidence="8">NVP1</strain>
    </source>
</reference>
<sequence>MAPASHSSLPSLSDAAGHTGGIYAETQGGPSSSSSSTSAFPPDSEDGPLFRATVVECENHIRDMKAATKRIIKAAQTALETRKSWVAAEEVFIKELESFKPAEPLLNNYLRPMTQCLTERSESLGLQMKNLLVEPLSRFYGNDLKTAEAHRKVFDDESKEYYTFLSRYMGMKQDNNRKKSEADAKYEKKRRHFEIKRFEYWGFLLEMRVGGSKSDEILHHLTNYSEKHCRGIMDMALYAEGLKPGLDAIAADLLESHKRAASLRKERLERKRELFESYDDGSSTPLPRGTSSANVPGSTAAPSQGSDGDVFDTTLQRLESNGDQSDTGASGSSPSSSAVFSASQINNNSTPKFSGIRDLEHQDIDAGSALGRRKEGFLFATSRPSMHNNSTVLEKPSINWHKYWCVVSEGHIHEYSHWKKGATMLHNEPINLKISTVRSCRNQDRRFCFEVITPKFRRVYQATSAEDMNSWISVISNAIQSILNGTSSCQSFTTYASKSGAISGSDASGLNGVGRGSMDQVTNALPISAHDRWQGSRSNELGPKGETRNSDHLGTHLLQLMREAHPSNSFCAECGAKNPDWCAINLGILICIECSGIHRSLGTHISKVRSFTLDTTSYTRDLFDFIRAVGNDVSKHIWEANQVQSVAALAAIVGDQPSTDKIVFRKPVVNDTREYKVSFIQKKYAERAFVDRQQYQDSTSETDLNLLATKALFHETIANNIPGVIAAFAAGANLNAIREIENEVENESAIFGDNDRPLSGTGHIAVGSDETTESSVLSESQLQATLEGMSMASETSSRFSRSTIASSVLNIPGGSSQDQGPQDIWPSSQAEMSDPSFMVMQTSPLLLALRHGVPFSLDDQYEVYPLAEFMIQNGAASNLSVEVRFMENEELNPVADGRTQVSGTMPEDEDLTVSSSAQGDAGLEAAASWESTQVDPEDIKDLRQRSNRRSLGQVVNMREGGGSAMEYLRAKSAARGEAMPGSPPTTQSPANGEVATDSGSPSPVPQSTSTTNQQALSPRFQSQNPALRVSGSPSAPNSALSSPSGSHSSNTSRHQPTSIHQDISTFFQKRRESDGGLGPALFAAGKATAEHQNNTQDKSTLQNPVSLASSPSQPSNSTESASSVQSAPGHSQHHSGSISASSRAHKVKATLSKSLRLSAAYIKNNMMKEEKDHHPMPNFLQIASPTTYVQLITDNTTGKHTSSLSLPTSSSSSSSVPPQAVTSTPSSLAPVAGSLGATASTITESTTSEGPLSGPYVILHKKGSVLSPSTPPSPPSKGQ</sequence>
<dbReference type="Gene3D" id="2.30.29.30">
    <property type="entry name" value="Pleckstrin-homology domain (PH domain)/Phosphotyrosine-binding domain (PTB)"/>
    <property type="match status" value="1"/>
</dbReference>
<feature type="region of interest" description="Disordered" evidence="5">
    <location>
        <begin position="275"/>
        <end position="358"/>
    </location>
</feature>
<dbReference type="InterPro" id="IPR011993">
    <property type="entry name" value="PH-like_dom_sf"/>
</dbReference>
<dbReference type="SUPFAM" id="SSF57863">
    <property type="entry name" value="ArfGap/RecO-like zinc finger"/>
    <property type="match status" value="1"/>
</dbReference>
<dbReference type="Gene3D" id="1.10.220.150">
    <property type="entry name" value="Arf GTPase activating protein"/>
    <property type="match status" value="1"/>
</dbReference>
<evidence type="ECO:0000256" key="2">
    <source>
        <dbReference type="ARBA" id="ARBA00022771"/>
    </source>
</evidence>
<evidence type="ECO:0000313" key="9">
    <source>
        <dbReference type="Proteomes" id="UP000696485"/>
    </source>
</evidence>
<dbReference type="InterPro" id="IPR001849">
    <property type="entry name" value="PH_domain"/>
</dbReference>
<evidence type="ECO:0000256" key="1">
    <source>
        <dbReference type="ARBA" id="ARBA00022723"/>
    </source>
</evidence>
<dbReference type="PROSITE" id="PS50115">
    <property type="entry name" value="ARFGAP"/>
    <property type="match status" value="1"/>
</dbReference>
<feature type="region of interest" description="Disordered" evidence="5">
    <location>
        <begin position="810"/>
        <end position="830"/>
    </location>
</feature>
<dbReference type="PROSITE" id="PS50003">
    <property type="entry name" value="PH_DOMAIN"/>
    <property type="match status" value="1"/>
</dbReference>
<dbReference type="Gene3D" id="1.20.1270.60">
    <property type="entry name" value="Arfaptin homology (AH) domain/BAR domain"/>
    <property type="match status" value="1"/>
</dbReference>
<feature type="region of interest" description="Disordered" evidence="5">
    <location>
        <begin position="1"/>
        <end position="47"/>
    </location>
</feature>
<evidence type="ECO:0000256" key="3">
    <source>
        <dbReference type="ARBA" id="ARBA00022833"/>
    </source>
</evidence>
<dbReference type="CDD" id="cd08204">
    <property type="entry name" value="ArfGap"/>
    <property type="match status" value="1"/>
</dbReference>
<dbReference type="InterPro" id="IPR027267">
    <property type="entry name" value="AH/BAR_dom_sf"/>
</dbReference>
<dbReference type="InterPro" id="IPR001164">
    <property type="entry name" value="ArfGAP_dom"/>
</dbReference>